<dbReference type="GO" id="GO:0004488">
    <property type="term" value="F:methylenetetrahydrofolate dehydrogenase (NADP+) activity"/>
    <property type="evidence" value="ECO:0007669"/>
    <property type="project" value="InterPro"/>
</dbReference>
<keyword evidence="9" id="KW-0436">Ligase</keyword>
<dbReference type="PANTHER" id="PTHR48099">
    <property type="entry name" value="C-1-TETRAHYDROFOLATE SYNTHASE, CYTOPLASMIC-RELATED"/>
    <property type="match status" value="1"/>
</dbReference>
<reference evidence="22" key="1">
    <citation type="journal article" date="2018" name="PLoS ONE">
        <title>Chinook salmon (Oncorhynchus tshawytscha) genome and transcriptome.</title>
        <authorList>
            <person name="Christensen K.A."/>
            <person name="Leong J.S."/>
            <person name="Sakhrani D."/>
            <person name="Biagi C.A."/>
            <person name="Minkley D.R."/>
            <person name="Withler R.E."/>
            <person name="Rondeau E.B."/>
            <person name="Koop B.F."/>
            <person name="Devlin R.H."/>
        </authorList>
    </citation>
    <scope>NUCLEOTIDE SEQUENCE [LARGE SCALE GENOMIC DNA]</scope>
</reference>
<dbReference type="PANTHER" id="PTHR48099:SF12">
    <property type="entry name" value="MONOFUNCTIONAL C1-TETRAHYDROFOLATE SYNTHASE, MITOCHONDRIAL"/>
    <property type="match status" value="1"/>
</dbReference>
<keyword evidence="11" id="KW-0067">ATP-binding</keyword>
<dbReference type="InterPro" id="IPR000559">
    <property type="entry name" value="Formate_THF_ligase"/>
</dbReference>
<dbReference type="GO" id="GO:0005759">
    <property type="term" value="C:mitochondrial matrix"/>
    <property type="evidence" value="ECO:0007669"/>
    <property type="project" value="UniProtKB-ARBA"/>
</dbReference>
<dbReference type="GO" id="GO:0005524">
    <property type="term" value="F:ATP binding"/>
    <property type="evidence" value="ECO:0007669"/>
    <property type="project" value="UniProtKB-KW"/>
</dbReference>
<name>A0AAZ3SJV8_ONCTS</name>
<dbReference type="InterPro" id="IPR036291">
    <property type="entry name" value="NAD(P)-bd_dom_sf"/>
</dbReference>
<keyword evidence="13" id="KW-0007">Acetylation</keyword>
<comment type="similarity">
    <text evidence="3">In the N-terminal section; belongs to the tetrahydrofolate dehydrogenase/cyclohydrolase family.</text>
</comment>
<dbReference type="FunFam" id="1.10.8.770:FF:000001">
    <property type="entry name" value="Methylenetetrahydrofolate dehydrogenase (NADP+ dependent) 1 like"/>
    <property type="match status" value="1"/>
</dbReference>
<proteinExistence type="inferred from homology"/>
<comment type="subunit">
    <text evidence="5">Homodimer.</text>
</comment>
<keyword evidence="10" id="KW-0547">Nucleotide-binding</keyword>
<evidence type="ECO:0000256" key="9">
    <source>
        <dbReference type="ARBA" id="ARBA00022598"/>
    </source>
</evidence>
<evidence type="ECO:0000256" key="3">
    <source>
        <dbReference type="ARBA" id="ARBA00005559"/>
    </source>
</evidence>
<dbReference type="FunFam" id="3.10.410.10:FF:000001">
    <property type="entry name" value="Putative formate--tetrahydrofolate ligase"/>
    <property type="match status" value="1"/>
</dbReference>
<comment type="function">
    <text evidence="16">May provide the missing metabolic reaction required to link the mitochondria and the cytoplasm in the mammalian model of one-carbon folate metabolism complementing thus the enzymatic activities of MTHFD2.</text>
</comment>
<dbReference type="AlphaFoldDB" id="A0AAZ3SJV8"/>
<evidence type="ECO:0000256" key="18">
    <source>
        <dbReference type="ARBA" id="ARBA00079657"/>
    </source>
</evidence>
<dbReference type="HAMAP" id="MF_01543">
    <property type="entry name" value="FTHFS"/>
    <property type="match status" value="1"/>
</dbReference>
<evidence type="ECO:0000256" key="12">
    <source>
        <dbReference type="ARBA" id="ARBA00022946"/>
    </source>
</evidence>
<protein>
    <recommendedName>
        <fullName evidence="17">Monofunctional C1-tetrahydrofolate synthase, mitochondrial</fullName>
        <ecNumber evidence="6">6.3.4.3</ecNumber>
    </recommendedName>
    <alternativeName>
        <fullName evidence="18">Formyltetrahydrofolate synthetase</fullName>
    </alternativeName>
</protein>
<evidence type="ECO:0000256" key="10">
    <source>
        <dbReference type="ARBA" id="ARBA00022741"/>
    </source>
</evidence>
<dbReference type="GO" id="GO:0005829">
    <property type="term" value="C:cytosol"/>
    <property type="evidence" value="ECO:0007669"/>
    <property type="project" value="TreeGrafter"/>
</dbReference>
<dbReference type="InterPro" id="IPR027417">
    <property type="entry name" value="P-loop_NTPase"/>
</dbReference>
<evidence type="ECO:0000256" key="5">
    <source>
        <dbReference type="ARBA" id="ARBA00011738"/>
    </source>
</evidence>
<dbReference type="Pfam" id="PF01268">
    <property type="entry name" value="FTHFS"/>
    <property type="match status" value="1"/>
</dbReference>
<dbReference type="PROSITE" id="PS00722">
    <property type="entry name" value="FTHFS_2"/>
    <property type="match status" value="1"/>
</dbReference>
<dbReference type="CDD" id="cd00477">
    <property type="entry name" value="FTHFS"/>
    <property type="match status" value="1"/>
</dbReference>
<dbReference type="InterPro" id="IPR020630">
    <property type="entry name" value="THF_DH/CycHdrlase_cat_dom"/>
</dbReference>
<reference evidence="21" key="2">
    <citation type="submission" date="2025-08" db="UniProtKB">
        <authorList>
            <consortium name="Ensembl"/>
        </authorList>
    </citation>
    <scope>IDENTIFICATION</scope>
</reference>
<comment type="pathway">
    <text evidence="2">One-carbon metabolism; tetrahydrofolate interconversion.</text>
</comment>
<dbReference type="SUPFAM" id="SSF52540">
    <property type="entry name" value="P-loop containing nucleoside triphosphate hydrolases"/>
    <property type="match status" value="1"/>
</dbReference>
<dbReference type="GO" id="GO:0004329">
    <property type="term" value="F:formate-tetrahydrofolate ligase activity"/>
    <property type="evidence" value="ECO:0007669"/>
    <property type="project" value="UniProtKB-EC"/>
</dbReference>
<dbReference type="GO" id="GO:0046394">
    <property type="term" value="P:carboxylic acid biosynthetic process"/>
    <property type="evidence" value="ECO:0007669"/>
    <property type="project" value="UniProtKB-ARBA"/>
</dbReference>
<keyword evidence="22" id="KW-1185">Reference proteome</keyword>
<evidence type="ECO:0000313" key="21">
    <source>
        <dbReference type="Ensembl" id="ENSOTSP00005153303.1"/>
    </source>
</evidence>
<keyword evidence="7" id="KW-0597">Phosphoprotein</keyword>
<dbReference type="Gene3D" id="3.40.50.720">
    <property type="entry name" value="NAD(P)-binding Rossmann-like Domain"/>
    <property type="match status" value="1"/>
</dbReference>
<dbReference type="Gene3D" id="3.40.50.10860">
    <property type="entry name" value="Leucine Dehydrogenase, chain A, domain 1"/>
    <property type="match status" value="1"/>
</dbReference>
<evidence type="ECO:0000256" key="17">
    <source>
        <dbReference type="ARBA" id="ARBA00070357"/>
    </source>
</evidence>
<evidence type="ECO:0000256" key="19">
    <source>
        <dbReference type="SAM" id="MobiDB-lite"/>
    </source>
</evidence>
<dbReference type="Pfam" id="PF00763">
    <property type="entry name" value="THF_DHG_CYH"/>
    <property type="match status" value="1"/>
</dbReference>
<dbReference type="GO" id="GO:0004477">
    <property type="term" value="F:methenyltetrahydrofolate cyclohydrolase activity"/>
    <property type="evidence" value="ECO:0007669"/>
    <property type="project" value="TreeGrafter"/>
</dbReference>
<feature type="region of interest" description="Disordered" evidence="19">
    <location>
        <begin position="56"/>
        <end position="75"/>
    </location>
</feature>
<comment type="catalytic activity">
    <reaction evidence="15">
        <text>(6S)-5,6,7,8-tetrahydrofolate + formate + ATP = (6R)-10-formyltetrahydrofolate + ADP + phosphate</text>
        <dbReference type="Rhea" id="RHEA:20221"/>
        <dbReference type="ChEBI" id="CHEBI:15740"/>
        <dbReference type="ChEBI" id="CHEBI:30616"/>
        <dbReference type="ChEBI" id="CHEBI:43474"/>
        <dbReference type="ChEBI" id="CHEBI:57453"/>
        <dbReference type="ChEBI" id="CHEBI:195366"/>
        <dbReference type="ChEBI" id="CHEBI:456216"/>
        <dbReference type="EC" id="6.3.4.3"/>
    </reaction>
    <physiologicalReaction direction="left-to-right" evidence="15">
        <dbReference type="Rhea" id="RHEA:20222"/>
    </physiologicalReaction>
</comment>
<evidence type="ECO:0000256" key="13">
    <source>
        <dbReference type="ARBA" id="ARBA00022990"/>
    </source>
</evidence>
<dbReference type="SUPFAM" id="SSF53223">
    <property type="entry name" value="Aminoacid dehydrogenase-like, N-terminal domain"/>
    <property type="match status" value="1"/>
</dbReference>
<dbReference type="SUPFAM" id="SSF51735">
    <property type="entry name" value="NAD(P)-binding Rossmann-fold domains"/>
    <property type="match status" value="1"/>
</dbReference>
<evidence type="ECO:0000256" key="4">
    <source>
        <dbReference type="ARBA" id="ARBA00006985"/>
    </source>
</evidence>
<comment type="similarity">
    <text evidence="4">In the C-terminal section; belongs to the formate--tetrahydrofolate ligase family.</text>
</comment>
<dbReference type="Gene3D" id="3.40.50.300">
    <property type="entry name" value="P-loop containing nucleotide triphosphate hydrolases"/>
    <property type="match status" value="2"/>
</dbReference>
<dbReference type="Ensembl" id="ENSOTST00005150704.1">
    <property type="protein sequence ID" value="ENSOTSP00005153303.1"/>
    <property type="gene ID" value="ENSOTSG00005072401.1"/>
</dbReference>
<dbReference type="EC" id="6.3.4.3" evidence="6"/>
<sequence length="969" mass="105674">MRLSTLRHACRNLPTPSVHQPRTGVRVFGLAKSSLPLGPSSNSQLLLRAASSVSGTTSAEKAPKLGKQTDGPGYENTIRENVQRTKEEMVALQRGHPALKPTLAIIQADEDDRLLELNKKMAGKIGLNVTQICLPRECTEDEIIEEVLKLNEDPRVHGVYLHLPPASLTSRVLNTLRPEKDVDGVSDLNVGRLVRGDMNQGFIPPLANAVMELLARHGEQRKIVLVVGGEGPLGVALQCLMQRRGMVVLHSRRSSEVLQKQVCTHRCRRAHTHIHLHKAHLQHVSIDTLFVITLYVSEDHGMEMSGVGPLTAALRMQNVVQSSSRWAQGQQYRPWTLRSLKLQPLSPVPSDIEISRAQTPKPVDQLAQEIGLLQEETEAYGRTKAKVRLSLLDRLREQPDGKYVLVAGITPTPLGEGKSTVVIGLVQALSAHLKLNSFACLRQPSQGPTFGVKGQRGQISTRISMLEISMLINESFNLHLTGDIHAITAANNLVAAAIDARMLHEATQKDKALYSRLVPSVNGVRRFSPIQISRLRRLGISEIDPSALTPQEVSSFVRLDLDPAKVTWQRVVDTNDRFLRKITVGQASTEKGHVRETQFDIAVASEIMAILALADGLGDMKTRLGRMVVGSSRSGQPVTAEDLGVSGALAVLMKDAIKPTLMQTLEGSPVFVHAGPFANIAHGNSSVLADKLALKLVGEDGFVVTEAGFGADIGMEKFFNIKCRASGLRPNVVVLVATVRALKMHGGGPNVSAGSPLPREYIDEVRHWRESTLHGLKQGSTTIFVVRGNVSLLRVDSLAEIDLVCQMAKESGASDAVPCHHWARGGRGSVELAQAVKQAGSQPSHFQFLYSQETPIVEKIRMIAQKVYGADDIELSPEAQAKIDYYNQQGYGKLPICMAKTHLSLSHMPEKKGTPTGFTLPIRDIRASIGAGFIYPLVGTMSTMPGLPTRPCFYDIDLDPVTEEITGLF</sequence>
<evidence type="ECO:0000256" key="16">
    <source>
        <dbReference type="ARBA" id="ARBA00058670"/>
    </source>
</evidence>
<dbReference type="FunFam" id="3.40.50.300:FF:000556">
    <property type="entry name" value="Methylenetetrahydrofolate dehydrogenase (NADP+ dependent) 1 like"/>
    <property type="match status" value="1"/>
</dbReference>
<evidence type="ECO:0000256" key="8">
    <source>
        <dbReference type="ARBA" id="ARBA00022563"/>
    </source>
</evidence>
<evidence type="ECO:0000256" key="1">
    <source>
        <dbReference type="ARBA" id="ARBA00004173"/>
    </source>
</evidence>
<accession>A0AAZ3SJV8</accession>
<keyword evidence="12" id="KW-0809">Transit peptide</keyword>
<keyword evidence="14" id="KW-0496">Mitochondrion</keyword>
<organism evidence="21 22">
    <name type="scientific">Oncorhynchus tshawytscha</name>
    <name type="common">Chinook salmon</name>
    <name type="synonym">Salmo tshawytscha</name>
    <dbReference type="NCBI Taxonomy" id="74940"/>
    <lineage>
        <taxon>Eukaryota</taxon>
        <taxon>Metazoa</taxon>
        <taxon>Chordata</taxon>
        <taxon>Craniata</taxon>
        <taxon>Vertebrata</taxon>
        <taxon>Euteleostomi</taxon>
        <taxon>Actinopterygii</taxon>
        <taxon>Neopterygii</taxon>
        <taxon>Teleostei</taxon>
        <taxon>Protacanthopterygii</taxon>
        <taxon>Salmoniformes</taxon>
        <taxon>Salmonidae</taxon>
        <taxon>Salmoninae</taxon>
        <taxon>Oncorhynchus</taxon>
    </lineage>
</organism>
<keyword evidence="8" id="KW-0554">One-carbon metabolism</keyword>
<dbReference type="Proteomes" id="UP000694402">
    <property type="component" value="Unassembled WGS sequence"/>
</dbReference>
<evidence type="ECO:0000256" key="14">
    <source>
        <dbReference type="ARBA" id="ARBA00023128"/>
    </source>
</evidence>
<reference evidence="21" key="3">
    <citation type="submission" date="2025-09" db="UniProtKB">
        <authorList>
            <consortium name="Ensembl"/>
        </authorList>
    </citation>
    <scope>IDENTIFICATION</scope>
</reference>
<comment type="subcellular location">
    <subcellularLocation>
        <location evidence="1">Mitochondrion</location>
    </subcellularLocation>
</comment>
<dbReference type="InterPro" id="IPR020628">
    <property type="entry name" value="Formate_THF_ligase_CS"/>
</dbReference>
<dbReference type="GO" id="GO:0035999">
    <property type="term" value="P:tetrahydrofolate interconversion"/>
    <property type="evidence" value="ECO:0007669"/>
    <property type="project" value="TreeGrafter"/>
</dbReference>
<dbReference type="GO" id="GO:0015942">
    <property type="term" value="P:formate metabolic process"/>
    <property type="evidence" value="ECO:0007669"/>
    <property type="project" value="UniProtKB-ARBA"/>
</dbReference>
<evidence type="ECO:0000256" key="15">
    <source>
        <dbReference type="ARBA" id="ARBA00051444"/>
    </source>
</evidence>
<evidence type="ECO:0000313" key="22">
    <source>
        <dbReference type="Proteomes" id="UP000694402"/>
    </source>
</evidence>
<gene>
    <name evidence="21" type="primary">MTHFD1L</name>
</gene>
<evidence type="ECO:0000259" key="20">
    <source>
        <dbReference type="Pfam" id="PF00763"/>
    </source>
</evidence>
<evidence type="ECO:0000256" key="11">
    <source>
        <dbReference type="ARBA" id="ARBA00022840"/>
    </source>
</evidence>
<dbReference type="Gene3D" id="3.30.1510.10">
    <property type="entry name" value="Domain 2, N(10)-formyltetrahydrofolate synthetase"/>
    <property type="match status" value="1"/>
</dbReference>
<evidence type="ECO:0000256" key="6">
    <source>
        <dbReference type="ARBA" id="ARBA00012295"/>
    </source>
</evidence>
<evidence type="ECO:0000256" key="7">
    <source>
        <dbReference type="ARBA" id="ARBA00022553"/>
    </source>
</evidence>
<dbReference type="FunFam" id="3.40.50.10860:FF:000013">
    <property type="entry name" value="Methylenetetrahydrofolate dehydrogenase (NADP+ dependent) 1 like"/>
    <property type="match status" value="1"/>
</dbReference>
<evidence type="ECO:0000256" key="2">
    <source>
        <dbReference type="ARBA" id="ARBA00004777"/>
    </source>
</evidence>
<dbReference type="Gene3D" id="3.10.410.10">
    <property type="entry name" value="Formyltetrahydrofolate synthetase, domain 3"/>
    <property type="match status" value="1"/>
</dbReference>
<feature type="domain" description="Tetrahydrofolate dehydrogenase/cyclohydrolase catalytic" evidence="20">
    <location>
        <begin position="74"/>
        <end position="183"/>
    </location>
</feature>
<dbReference type="InterPro" id="IPR046346">
    <property type="entry name" value="Aminoacid_DH-like_N_sf"/>
</dbReference>
<dbReference type="GeneTree" id="ENSGT00940000157477"/>